<name>A0A6M0IJ66_9BACT</name>
<evidence type="ECO:0000313" key="2">
    <source>
        <dbReference type="Proteomes" id="UP000477386"/>
    </source>
</evidence>
<reference evidence="1 2" key="1">
    <citation type="submission" date="2020-02" db="EMBL/GenBank/DDBJ databases">
        <title>Draft genome sequence of two Spirosoma agri KCTC 52727 and Spirosoma terrae KCTC 52035.</title>
        <authorList>
            <person name="Rojas J."/>
            <person name="Ambika Manirajan B."/>
            <person name="Ratering S."/>
            <person name="Suarez C."/>
            <person name="Schnell S."/>
        </authorList>
    </citation>
    <scope>NUCLEOTIDE SEQUENCE [LARGE SCALE GENOMIC DNA]</scope>
    <source>
        <strain evidence="1 2">KCTC 52727</strain>
    </source>
</reference>
<dbReference type="RefSeq" id="WP_164039916.1">
    <property type="nucleotide sequence ID" value="NZ_JAAGNZ010000001.1"/>
</dbReference>
<comment type="caution">
    <text evidence="1">The sequence shown here is derived from an EMBL/GenBank/DDBJ whole genome shotgun (WGS) entry which is preliminary data.</text>
</comment>
<accession>A0A6M0IJ66</accession>
<proteinExistence type="predicted"/>
<keyword evidence="2" id="KW-1185">Reference proteome</keyword>
<organism evidence="1 2">
    <name type="scientific">Spirosoma agri</name>
    <dbReference type="NCBI Taxonomy" id="1987381"/>
    <lineage>
        <taxon>Bacteria</taxon>
        <taxon>Pseudomonadati</taxon>
        <taxon>Bacteroidota</taxon>
        <taxon>Cytophagia</taxon>
        <taxon>Cytophagales</taxon>
        <taxon>Cytophagaceae</taxon>
        <taxon>Spirosoma</taxon>
    </lineage>
</organism>
<evidence type="ECO:0000313" key="1">
    <source>
        <dbReference type="EMBL" id="NEU68254.1"/>
    </source>
</evidence>
<dbReference type="EMBL" id="JAAGNZ010000001">
    <property type="protein sequence ID" value="NEU68254.1"/>
    <property type="molecule type" value="Genomic_DNA"/>
</dbReference>
<dbReference type="Proteomes" id="UP000477386">
    <property type="component" value="Unassembled WGS sequence"/>
</dbReference>
<dbReference type="AlphaFoldDB" id="A0A6M0IJ66"/>
<sequence>MQTKEAVQNYDMEKWYTPVDGLRNEYGTRQIGIRQDFIGKQLFSIRIFEQIPGHEADSREGYTKILIKAVFLPFTHVLMLSEEFQRQTPTELIWAYVAQRVISETRRAGLGKHLTAGSWKDQILT</sequence>
<gene>
    <name evidence="1" type="ORF">GK091_15285</name>
</gene>
<protein>
    <submittedName>
        <fullName evidence="1">Uncharacterized protein</fullName>
    </submittedName>
</protein>